<sequence>MGTHTKCKFATNEFSIARDRISKLKSTTILFHRNGFALVSAKCFSRLINEHSLCF</sequence>
<accession>M6HIX8</accession>
<evidence type="ECO:0000313" key="1">
    <source>
        <dbReference type="EMBL" id="EMM97308.1"/>
    </source>
</evidence>
<reference evidence="1 2" key="1">
    <citation type="submission" date="2013-01" db="EMBL/GenBank/DDBJ databases">
        <authorList>
            <person name="Harkins D.M."/>
            <person name="Durkin A.S."/>
            <person name="Brinkac L.M."/>
            <person name="Haft D.H."/>
            <person name="Selengut J.D."/>
            <person name="Sanka R."/>
            <person name="DePew J."/>
            <person name="Purushe J."/>
            <person name="Tulsiani S.M."/>
            <person name="Graham G.C."/>
            <person name="Burns M.-A."/>
            <person name="Dohnt M.F."/>
            <person name="Smythe L.D."/>
            <person name="McKay D.B."/>
            <person name="Craig S.B."/>
            <person name="Vinetz J.M."/>
            <person name="Sutton G.G."/>
            <person name="Nierman W.C."/>
            <person name="Fouts D.E."/>
        </authorList>
    </citation>
    <scope>NUCLEOTIDE SEQUENCE [LARGE SCALE GENOMIC DNA]</scope>
    <source>
        <strain evidence="1 2">LT2156</strain>
    </source>
</reference>
<proteinExistence type="predicted"/>
<protein>
    <submittedName>
        <fullName evidence="1">Uncharacterized protein</fullName>
    </submittedName>
</protein>
<dbReference type="AlphaFoldDB" id="M6HIX8"/>
<comment type="caution">
    <text evidence="1">The sequence shown here is derived from an EMBL/GenBank/DDBJ whole genome shotgun (WGS) entry which is preliminary data.</text>
</comment>
<evidence type="ECO:0000313" key="2">
    <source>
        <dbReference type="Proteomes" id="UP000012089"/>
    </source>
</evidence>
<gene>
    <name evidence="1" type="ORF">LEP1GSC158_2624</name>
</gene>
<dbReference type="Proteomes" id="UP000012089">
    <property type="component" value="Unassembled WGS sequence"/>
</dbReference>
<organism evidence="1 2">
    <name type="scientific">Leptospira interrogans serovar Zanoni str. LT2156</name>
    <dbReference type="NCBI Taxonomy" id="1001601"/>
    <lineage>
        <taxon>Bacteria</taxon>
        <taxon>Pseudomonadati</taxon>
        <taxon>Spirochaetota</taxon>
        <taxon>Spirochaetia</taxon>
        <taxon>Leptospirales</taxon>
        <taxon>Leptospiraceae</taxon>
        <taxon>Leptospira</taxon>
    </lineage>
</organism>
<name>M6HIX8_LEPIR</name>
<dbReference type="EMBL" id="AFMF02000017">
    <property type="protein sequence ID" value="EMM97308.1"/>
    <property type="molecule type" value="Genomic_DNA"/>
</dbReference>